<dbReference type="GO" id="GO:0004090">
    <property type="term" value="F:carbonyl reductase (NADPH) activity"/>
    <property type="evidence" value="ECO:0007669"/>
    <property type="project" value="UniProtKB-EC"/>
</dbReference>
<dbReference type="PRINTS" id="PR00081">
    <property type="entry name" value="GDHRDH"/>
</dbReference>
<comment type="similarity">
    <text evidence="1">Belongs to the short-chain dehydrogenases/reductases (SDR) family.</text>
</comment>
<keyword evidence="3" id="KW-0560">Oxidoreductase</keyword>
<evidence type="ECO:0000256" key="4">
    <source>
        <dbReference type="ARBA" id="ARBA00026118"/>
    </source>
</evidence>
<dbReference type="InterPro" id="IPR036291">
    <property type="entry name" value="NAD(P)-bd_dom_sf"/>
</dbReference>
<dbReference type="SUPFAM" id="SSF51735">
    <property type="entry name" value="NAD(P)-binding Rossmann-fold domains"/>
    <property type="match status" value="1"/>
</dbReference>
<reference evidence="5" key="1">
    <citation type="submission" date="2015-11" db="EMBL/GenBank/DDBJ databases">
        <title>De novo transcriptome assembly of four potential Pierce s Disease insect vectors from Arizona vineyards.</title>
        <authorList>
            <person name="Tassone E.E."/>
        </authorList>
    </citation>
    <scope>NUCLEOTIDE SEQUENCE</scope>
</reference>
<dbReference type="InterPro" id="IPR045313">
    <property type="entry name" value="CBR1-like"/>
</dbReference>
<dbReference type="EC" id="1.1.1.184" evidence="4"/>
<gene>
    <name evidence="5" type="ORF">g.3416</name>
</gene>
<dbReference type="InterPro" id="IPR002347">
    <property type="entry name" value="SDR_fam"/>
</dbReference>
<dbReference type="Gene3D" id="3.40.50.720">
    <property type="entry name" value="NAD(P)-binding Rossmann-like Domain"/>
    <property type="match status" value="1"/>
</dbReference>
<dbReference type="EMBL" id="GEBQ01010531">
    <property type="protein sequence ID" value="JAT29446.1"/>
    <property type="molecule type" value="Transcribed_RNA"/>
</dbReference>
<dbReference type="Pfam" id="PF00106">
    <property type="entry name" value="adh_short"/>
    <property type="match status" value="1"/>
</dbReference>
<dbReference type="PANTHER" id="PTHR43963">
    <property type="entry name" value="CARBONYL REDUCTASE 1-RELATED"/>
    <property type="match status" value="1"/>
</dbReference>
<evidence type="ECO:0000256" key="2">
    <source>
        <dbReference type="ARBA" id="ARBA00022857"/>
    </source>
</evidence>
<evidence type="ECO:0000256" key="3">
    <source>
        <dbReference type="ARBA" id="ARBA00023002"/>
    </source>
</evidence>
<dbReference type="AlphaFoldDB" id="A0A1B6M0H7"/>
<evidence type="ECO:0000313" key="5">
    <source>
        <dbReference type="EMBL" id="JAT29446.1"/>
    </source>
</evidence>
<proteinExistence type="inferred from homology"/>
<keyword evidence="2" id="KW-0521">NADP</keyword>
<sequence length="290" mass="32403">MYNSKRVMSETKVAIVTGSNQGIGWEIVRNLCEKFPGVVYLTSRDCKKGEDAVKALNKLSLRPEYHQLDVLDKESIARFAKFIKDKHGGIDVLVNNAAIAYQVDSPEPFGEQAEVTLATNYCGLLAVCHALYPLLRPHARVVNLSSCEGHLSKIPGQTVRDRLQDPNLTEERLTSLVKEFIESAKAGTYNEVGWGRSSYRVSKNAVNALTFLQQRIFDQDPRSDIVVNAVHPGFCTTNITQYKGVLTPQQGADAPTYLALLPPNIPQPRGQYVWKDRTVVSWVEPLKEKF</sequence>
<evidence type="ECO:0000256" key="1">
    <source>
        <dbReference type="ARBA" id="ARBA00006484"/>
    </source>
</evidence>
<protein>
    <recommendedName>
        <fullName evidence="4">carbonyl reductase (NADPH)</fullName>
        <ecNumber evidence="4">1.1.1.184</ecNumber>
    </recommendedName>
</protein>
<accession>A0A1B6M0H7</accession>
<name>A0A1B6M0H7_9HEMI</name>
<organism evidence="5">
    <name type="scientific">Graphocephala atropunctata</name>
    <dbReference type="NCBI Taxonomy" id="36148"/>
    <lineage>
        <taxon>Eukaryota</taxon>
        <taxon>Metazoa</taxon>
        <taxon>Ecdysozoa</taxon>
        <taxon>Arthropoda</taxon>
        <taxon>Hexapoda</taxon>
        <taxon>Insecta</taxon>
        <taxon>Pterygota</taxon>
        <taxon>Neoptera</taxon>
        <taxon>Paraneoptera</taxon>
        <taxon>Hemiptera</taxon>
        <taxon>Auchenorrhyncha</taxon>
        <taxon>Membracoidea</taxon>
        <taxon>Cicadellidae</taxon>
        <taxon>Cicadellinae</taxon>
        <taxon>Cicadellini</taxon>
        <taxon>Graphocephala</taxon>
    </lineage>
</organism>
<dbReference type="CDD" id="cd05324">
    <property type="entry name" value="carb_red_PTCR-like_SDR_c"/>
    <property type="match status" value="1"/>
</dbReference>
<dbReference type="PANTHER" id="PTHR43963:SF4">
    <property type="entry name" value="CARBONYL REDUCTASE (NADPH)"/>
    <property type="match status" value="1"/>
</dbReference>